<comment type="caution">
    <text evidence="2">The sequence shown here is derived from an EMBL/GenBank/DDBJ whole genome shotgun (WGS) entry which is preliminary data.</text>
</comment>
<accession>A0AAV4U256</accession>
<keyword evidence="3" id="KW-1185">Reference proteome</keyword>
<proteinExistence type="predicted"/>
<evidence type="ECO:0000256" key="1">
    <source>
        <dbReference type="SAM" id="MobiDB-lite"/>
    </source>
</evidence>
<organism evidence="2 3">
    <name type="scientific">Caerostris extrusa</name>
    <name type="common">Bark spider</name>
    <name type="synonym">Caerostris bankana</name>
    <dbReference type="NCBI Taxonomy" id="172846"/>
    <lineage>
        <taxon>Eukaryota</taxon>
        <taxon>Metazoa</taxon>
        <taxon>Ecdysozoa</taxon>
        <taxon>Arthropoda</taxon>
        <taxon>Chelicerata</taxon>
        <taxon>Arachnida</taxon>
        <taxon>Araneae</taxon>
        <taxon>Araneomorphae</taxon>
        <taxon>Entelegynae</taxon>
        <taxon>Araneoidea</taxon>
        <taxon>Araneidae</taxon>
        <taxon>Caerostris</taxon>
    </lineage>
</organism>
<dbReference type="Proteomes" id="UP001054945">
    <property type="component" value="Unassembled WGS sequence"/>
</dbReference>
<reference evidence="2 3" key="1">
    <citation type="submission" date="2021-06" db="EMBL/GenBank/DDBJ databases">
        <title>Caerostris extrusa draft genome.</title>
        <authorList>
            <person name="Kono N."/>
            <person name="Arakawa K."/>
        </authorList>
    </citation>
    <scope>NUCLEOTIDE SEQUENCE [LARGE SCALE GENOMIC DNA]</scope>
</reference>
<dbReference type="EMBL" id="BPLR01012163">
    <property type="protein sequence ID" value="GIY51804.1"/>
    <property type="molecule type" value="Genomic_DNA"/>
</dbReference>
<name>A0AAV4U256_CAEEX</name>
<feature type="region of interest" description="Disordered" evidence="1">
    <location>
        <begin position="62"/>
        <end position="82"/>
    </location>
</feature>
<protein>
    <submittedName>
        <fullName evidence="2">Uncharacterized protein</fullName>
    </submittedName>
</protein>
<evidence type="ECO:0000313" key="2">
    <source>
        <dbReference type="EMBL" id="GIY51804.1"/>
    </source>
</evidence>
<evidence type="ECO:0000313" key="3">
    <source>
        <dbReference type="Proteomes" id="UP001054945"/>
    </source>
</evidence>
<sequence>MAIKDPQRLNLSSTKISTVSEQHRPFLFHLFPFRMSFYSVSRRWKLDSLWVAETCERPWDIVPERKPSEGQPEARVSVSPGR</sequence>
<dbReference type="AlphaFoldDB" id="A0AAV4U256"/>
<gene>
    <name evidence="2" type="ORF">CEXT_482671</name>
</gene>